<feature type="domain" description="CBM21" evidence="1">
    <location>
        <begin position="1"/>
        <end position="96"/>
    </location>
</feature>
<evidence type="ECO:0000313" key="2">
    <source>
        <dbReference type="EMBL" id="KAL3285388.1"/>
    </source>
</evidence>
<dbReference type="Pfam" id="PF03370">
    <property type="entry name" value="CBM_21"/>
    <property type="match status" value="1"/>
</dbReference>
<dbReference type="EMBL" id="JABFTP020000165">
    <property type="protein sequence ID" value="KAL3285388.1"/>
    <property type="molecule type" value="Genomic_DNA"/>
</dbReference>
<dbReference type="PROSITE" id="PS51159">
    <property type="entry name" value="CBM21"/>
    <property type="match status" value="1"/>
</dbReference>
<reference evidence="2 3" key="1">
    <citation type="journal article" date="2021" name="BMC Biol.">
        <title>Horizontally acquired antibacterial genes associated with adaptive radiation of ladybird beetles.</title>
        <authorList>
            <person name="Li H.S."/>
            <person name="Tang X.F."/>
            <person name="Huang Y.H."/>
            <person name="Xu Z.Y."/>
            <person name="Chen M.L."/>
            <person name="Du X.Y."/>
            <person name="Qiu B.Y."/>
            <person name="Chen P.T."/>
            <person name="Zhang W."/>
            <person name="Slipinski A."/>
            <person name="Escalona H.E."/>
            <person name="Waterhouse R.M."/>
            <person name="Zwick A."/>
            <person name="Pang H."/>
        </authorList>
    </citation>
    <scope>NUCLEOTIDE SEQUENCE [LARGE SCALE GENOMIC DNA]</scope>
    <source>
        <strain evidence="2">SYSU2018</strain>
    </source>
</reference>
<evidence type="ECO:0000313" key="3">
    <source>
        <dbReference type="Proteomes" id="UP001516400"/>
    </source>
</evidence>
<accession>A0ABD2P329</accession>
<dbReference type="InterPro" id="IPR050782">
    <property type="entry name" value="PP1_regulatory_subunit_3"/>
</dbReference>
<dbReference type="AlphaFoldDB" id="A0ABD2P329"/>
<gene>
    <name evidence="2" type="ORF">HHI36_019493</name>
</gene>
<dbReference type="InterPro" id="IPR005036">
    <property type="entry name" value="CBM21_dom"/>
</dbReference>
<organism evidence="2 3">
    <name type="scientific">Cryptolaemus montrouzieri</name>
    <dbReference type="NCBI Taxonomy" id="559131"/>
    <lineage>
        <taxon>Eukaryota</taxon>
        <taxon>Metazoa</taxon>
        <taxon>Ecdysozoa</taxon>
        <taxon>Arthropoda</taxon>
        <taxon>Hexapoda</taxon>
        <taxon>Insecta</taxon>
        <taxon>Pterygota</taxon>
        <taxon>Neoptera</taxon>
        <taxon>Endopterygota</taxon>
        <taxon>Coleoptera</taxon>
        <taxon>Polyphaga</taxon>
        <taxon>Cucujiformia</taxon>
        <taxon>Coccinelloidea</taxon>
        <taxon>Coccinellidae</taxon>
        <taxon>Scymninae</taxon>
        <taxon>Scymnini</taxon>
        <taxon>Cryptolaemus</taxon>
    </lineage>
</organism>
<keyword evidence="3" id="KW-1185">Reference proteome</keyword>
<proteinExistence type="predicted"/>
<evidence type="ECO:0000259" key="1">
    <source>
        <dbReference type="PROSITE" id="PS51159"/>
    </source>
</evidence>
<sequence>MVDDPVTYSIRGLVRVRNIDFHKSVFVRYSTDSWKSFVDINATYVENSCDGFSDKFTFLIYANMLGPGQNLEFAVVFQARGEQFWDNNRGLNYCFQCMPTYTPPLATPTHVIHSPWNDNHWGASFY</sequence>
<dbReference type="PANTHER" id="PTHR12307">
    <property type="entry name" value="PROTEIN PHOSPHATASE 1 REGULATORY SUBUNIT"/>
    <property type="match status" value="1"/>
</dbReference>
<name>A0ABD2P329_9CUCU</name>
<dbReference type="InterPro" id="IPR038175">
    <property type="entry name" value="CBM21_dom_sf"/>
</dbReference>
<dbReference type="Proteomes" id="UP001516400">
    <property type="component" value="Unassembled WGS sequence"/>
</dbReference>
<protein>
    <recommendedName>
        <fullName evidence="1">CBM21 domain-containing protein</fullName>
    </recommendedName>
</protein>
<dbReference type="PANTHER" id="PTHR12307:SF36">
    <property type="entry name" value="GLYCOGEN-BINDING SUBUNIT 76A"/>
    <property type="match status" value="1"/>
</dbReference>
<dbReference type="Gene3D" id="2.60.40.2440">
    <property type="entry name" value="Carbohydrate binding type-21 domain"/>
    <property type="match status" value="1"/>
</dbReference>
<comment type="caution">
    <text evidence="2">The sequence shown here is derived from an EMBL/GenBank/DDBJ whole genome shotgun (WGS) entry which is preliminary data.</text>
</comment>